<dbReference type="SUPFAM" id="SSF50978">
    <property type="entry name" value="WD40 repeat-like"/>
    <property type="match status" value="1"/>
</dbReference>
<evidence type="ECO:0000259" key="8">
    <source>
        <dbReference type="Pfam" id="PF23097"/>
    </source>
</evidence>
<evidence type="ECO:0000259" key="9">
    <source>
        <dbReference type="Pfam" id="PF23098"/>
    </source>
</evidence>
<comment type="caution">
    <text evidence="10">The sequence shown here is derived from an EMBL/GenBank/DDBJ whole genome shotgun (WGS) entry which is preliminary data.</text>
</comment>
<feature type="compositionally biased region" description="Acidic residues" evidence="6">
    <location>
        <begin position="488"/>
        <end position="503"/>
    </location>
</feature>
<dbReference type="Pfam" id="PF08159">
    <property type="entry name" value="NUC153"/>
    <property type="match status" value="1"/>
</dbReference>
<comment type="subcellular location">
    <subcellularLocation>
        <location evidence="1">Nucleus</location>
        <location evidence="1">Nucleolus</location>
    </subcellularLocation>
</comment>
<gene>
    <name evidence="10" type="ORF">BJ554DRAFT_6419</name>
</gene>
<dbReference type="PANTHER" id="PTHR14927:SF0">
    <property type="entry name" value="NUCLEOLAR PROTEIN 10"/>
    <property type="match status" value="1"/>
</dbReference>
<dbReference type="PANTHER" id="PTHR14927">
    <property type="entry name" value="NUCLEOLAR PROTEIN 10"/>
    <property type="match status" value="1"/>
</dbReference>
<dbReference type="Gene3D" id="2.130.10.10">
    <property type="entry name" value="YVTN repeat-like/Quinoprotein amine dehydrogenase"/>
    <property type="match status" value="1"/>
</dbReference>
<evidence type="ECO:0000256" key="5">
    <source>
        <dbReference type="ARBA" id="ARBA00023242"/>
    </source>
</evidence>
<keyword evidence="5" id="KW-0539">Nucleus</keyword>
<feature type="region of interest" description="Disordered" evidence="6">
    <location>
        <begin position="412"/>
        <end position="445"/>
    </location>
</feature>
<evidence type="ECO:0000313" key="11">
    <source>
        <dbReference type="Proteomes" id="UP000673691"/>
    </source>
</evidence>
<name>A0A8H7ZXS6_9FUNG</name>
<evidence type="ECO:0000256" key="3">
    <source>
        <dbReference type="ARBA" id="ARBA00022574"/>
    </source>
</evidence>
<dbReference type="AlphaFoldDB" id="A0A8H7ZXS6"/>
<dbReference type="InterPro" id="IPR040382">
    <property type="entry name" value="NOL10/Enp2"/>
</dbReference>
<dbReference type="GO" id="GO:0030686">
    <property type="term" value="C:90S preribosome"/>
    <property type="evidence" value="ECO:0007669"/>
    <property type="project" value="TreeGrafter"/>
</dbReference>
<evidence type="ECO:0000313" key="10">
    <source>
        <dbReference type="EMBL" id="KAG5461396.1"/>
    </source>
</evidence>
<dbReference type="InterPro" id="IPR056551">
    <property type="entry name" value="Beta-prop_NOL10_N"/>
</dbReference>
<evidence type="ECO:0000259" key="7">
    <source>
        <dbReference type="Pfam" id="PF08159"/>
    </source>
</evidence>
<feature type="compositionally biased region" description="Basic and acidic residues" evidence="6">
    <location>
        <begin position="519"/>
        <end position="529"/>
    </location>
</feature>
<evidence type="ECO:0000256" key="4">
    <source>
        <dbReference type="ARBA" id="ARBA00022737"/>
    </source>
</evidence>
<reference evidence="10 11" key="1">
    <citation type="journal article" name="Sci. Rep.">
        <title>Genome-scale phylogenetic analyses confirm Olpidium as the closest living zoosporic fungus to the non-flagellated, terrestrial fungi.</title>
        <authorList>
            <person name="Chang Y."/>
            <person name="Rochon D."/>
            <person name="Sekimoto S."/>
            <person name="Wang Y."/>
            <person name="Chovatia M."/>
            <person name="Sandor L."/>
            <person name="Salamov A."/>
            <person name="Grigoriev I.V."/>
            <person name="Stajich J.E."/>
            <person name="Spatafora J.W."/>
        </authorList>
    </citation>
    <scope>NUCLEOTIDE SEQUENCE [LARGE SCALE GENOMIC DNA]</scope>
    <source>
        <strain evidence="10">S191</strain>
    </source>
</reference>
<feature type="domain" description="Nucleolar protein 10-like second" evidence="8">
    <location>
        <begin position="329"/>
        <end position="377"/>
    </location>
</feature>
<evidence type="ECO:0000256" key="6">
    <source>
        <dbReference type="SAM" id="MobiDB-lite"/>
    </source>
</evidence>
<sequence>MKFDRHTDAENVDFLVLSDDWTKTVHLQCDRSIEFHSQGGIYYRTRIPKLLVAYVRSPFCAHRPKLQFGRDIAYHYSSCDLLVAAAANEVYRLNLDQGRFLNPLTIDSPDGVNVVKITPLHQLYAFGTVAGTVEFWDPRSRELVNVLRPNVPGGGHVEVSAVSYRDDGLSVGVGTSTGQVLLYDLRSARPWVVKDQGYGSAIRSIHFHECGSSFGGTGKVISADSKIIKIWNRMDGRHFTSIEPTTAINDVCPVENSGLIYAANEGIQVQSYYIPELGPAPRWCSFLDNLTVRFGFSFTQAWSELSDSPVLNSRFCLQEELEEKPEENVYDDFKFVTRKDLASLGLDHLIGTKLLRPYMHGYFVDLRLYEKARAIANPFAYEEHRAQLAKSKVEAERASRIRATTKLPKVNRALASRLLEERETGEGARKKGKRKEGDQPVPTVLEDERFAELFANADFEVDEDSLEFQQLNPTRSTAARRRPLGNDSGEESAGGEDGPEESEAEGKGSDESSSEEEFWEQKKQKKAPDGIRSGAGQRRHPKMVSFSAGRSQASTKSGIGNVTALGERATTELTARRNKGRRPASGAMEMTFNVRKRVRGDKAARGGTAGGGPVRRQRRAA</sequence>
<dbReference type="GO" id="GO:0032040">
    <property type="term" value="C:small-subunit processome"/>
    <property type="evidence" value="ECO:0007669"/>
    <property type="project" value="TreeGrafter"/>
</dbReference>
<feature type="compositionally biased region" description="Basic and acidic residues" evidence="6">
    <location>
        <begin position="418"/>
        <end position="429"/>
    </location>
</feature>
<dbReference type="Proteomes" id="UP000673691">
    <property type="component" value="Unassembled WGS sequence"/>
</dbReference>
<dbReference type="OrthoDB" id="273340at2759"/>
<feature type="region of interest" description="Disordered" evidence="6">
    <location>
        <begin position="464"/>
        <end position="621"/>
    </location>
</feature>
<proteinExistence type="inferred from homology"/>
<evidence type="ECO:0000256" key="2">
    <source>
        <dbReference type="ARBA" id="ARBA00005264"/>
    </source>
</evidence>
<comment type="similarity">
    <text evidence="2">Belongs to the WD repeat NOL10/ENP2 family.</text>
</comment>
<protein>
    <submittedName>
        <fullName evidence="10">WD40-repeat-containing domain protein</fullName>
    </submittedName>
</protein>
<feature type="domain" description="NUC153" evidence="7">
    <location>
        <begin position="447"/>
        <end position="474"/>
    </location>
</feature>
<accession>A0A8H7ZXS6</accession>
<dbReference type="InterPro" id="IPR015943">
    <property type="entry name" value="WD40/YVTN_repeat-like_dom_sf"/>
</dbReference>
<dbReference type="InterPro" id="IPR012580">
    <property type="entry name" value="NUC153"/>
</dbReference>
<keyword evidence="11" id="KW-1185">Reference proteome</keyword>
<dbReference type="EMBL" id="JAEFCI010003726">
    <property type="protein sequence ID" value="KAG5461396.1"/>
    <property type="molecule type" value="Genomic_DNA"/>
</dbReference>
<organism evidence="10 11">
    <name type="scientific">Olpidium bornovanus</name>
    <dbReference type="NCBI Taxonomy" id="278681"/>
    <lineage>
        <taxon>Eukaryota</taxon>
        <taxon>Fungi</taxon>
        <taxon>Fungi incertae sedis</taxon>
        <taxon>Olpidiomycota</taxon>
        <taxon>Olpidiomycotina</taxon>
        <taxon>Olpidiomycetes</taxon>
        <taxon>Olpidiales</taxon>
        <taxon>Olpidiaceae</taxon>
        <taxon>Olpidium</taxon>
    </lineage>
</organism>
<dbReference type="Pfam" id="PF23098">
    <property type="entry name" value="Beta-prop_NOL10_N"/>
    <property type="match status" value="1"/>
</dbReference>
<feature type="compositionally biased region" description="Polar residues" evidence="6">
    <location>
        <begin position="548"/>
        <end position="560"/>
    </location>
</feature>
<dbReference type="InterPro" id="IPR036322">
    <property type="entry name" value="WD40_repeat_dom_sf"/>
</dbReference>
<evidence type="ECO:0000256" key="1">
    <source>
        <dbReference type="ARBA" id="ARBA00004604"/>
    </source>
</evidence>
<feature type="compositionally biased region" description="Polar residues" evidence="6">
    <location>
        <begin position="467"/>
        <end position="477"/>
    </location>
</feature>
<keyword evidence="4" id="KW-0677">Repeat</keyword>
<dbReference type="GO" id="GO:0000462">
    <property type="term" value="P:maturation of SSU-rRNA from tricistronic rRNA transcript (SSU-rRNA, 5.8S rRNA, LSU-rRNA)"/>
    <property type="evidence" value="ECO:0007669"/>
    <property type="project" value="TreeGrafter"/>
</dbReference>
<keyword evidence="3" id="KW-0853">WD repeat</keyword>
<dbReference type="InterPro" id="IPR056550">
    <property type="entry name" value="NOL10_2nd"/>
</dbReference>
<feature type="domain" description="Nucleolar protein 10-like N-terminal" evidence="9">
    <location>
        <begin position="70"/>
        <end position="292"/>
    </location>
</feature>
<dbReference type="Pfam" id="PF23097">
    <property type="entry name" value="NOL10_2nd"/>
    <property type="match status" value="1"/>
</dbReference>